<evidence type="ECO:0000313" key="10">
    <source>
        <dbReference type="Proteomes" id="UP000502041"/>
    </source>
</evidence>
<dbReference type="InterPro" id="IPR011047">
    <property type="entry name" value="Quinoprotein_ADH-like_sf"/>
</dbReference>
<name>A0A6H2H985_9BURK</name>
<dbReference type="GO" id="GO:0046872">
    <property type="term" value="F:metal ion binding"/>
    <property type="evidence" value="ECO:0007669"/>
    <property type="project" value="UniProtKB-KW"/>
</dbReference>
<dbReference type="RefSeq" id="WP_168922141.1">
    <property type="nucleotide sequence ID" value="NZ_CP051461.1"/>
</dbReference>
<dbReference type="Gene3D" id="2.130.10.10">
    <property type="entry name" value="YVTN repeat-like/Quinoprotein amine dehydrogenase"/>
    <property type="match status" value="1"/>
</dbReference>
<dbReference type="SUPFAM" id="SSF50998">
    <property type="entry name" value="Quinoprotein alcohol dehydrogenase-like"/>
    <property type="match status" value="1"/>
</dbReference>
<evidence type="ECO:0000259" key="8">
    <source>
        <dbReference type="Pfam" id="PF05567"/>
    </source>
</evidence>
<keyword evidence="10" id="KW-1185">Reference proteome</keyword>
<evidence type="ECO:0000313" key="9">
    <source>
        <dbReference type="EMBL" id="QJC56441.1"/>
    </source>
</evidence>
<evidence type="ECO:0000256" key="7">
    <source>
        <dbReference type="SAM" id="SignalP"/>
    </source>
</evidence>
<comment type="subcellular location">
    <subcellularLocation>
        <location evidence="1">Fimbrium</location>
    </subcellularLocation>
</comment>
<evidence type="ECO:0000256" key="1">
    <source>
        <dbReference type="ARBA" id="ARBA00004561"/>
    </source>
</evidence>
<dbReference type="GO" id="GO:0009289">
    <property type="term" value="C:pilus"/>
    <property type="evidence" value="ECO:0007669"/>
    <property type="project" value="UniProtKB-SubCell"/>
</dbReference>
<dbReference type="InterPro" id="IPR015943">
    <property type="entry name" value="WD40/YVTN_repeat-like_dom_sf"/>
</dbReference>
<protein>
    <submittedName>
        <fullName evidence="9">Type IV pilus biogenesis factor PilY1</fullName>
    </submittedName>
</protein>
<organism evidence="9 10">
    <name type="scientific">Polaromonas vacuolata</name>
    <dbReference type="NCBI Taxonomy" id="37448"/>
    <lineage>
        <taxon>Bacteria</taxon>
        <taxon>Pseudomonadati</taxon>
        <taxon>Pseudomonadota</taxon>
        <taxon>Betaproteobacteria</taxon>
        <taxon>Burkholderiales</taxon>
        <taxon>Comamonadaceae</taxon>
        <taxon>Polaromonas</taxon>
    </lineage>
</organism>
<dbReference type="EMBL" id="CP051461">
    <property type="protein sequence ID" value="QJC56441.1"/>
    <property type="molecule type" value="Genomic_DNA"/>
</dbReference>
<feature type="domain" description="PilY1 beta-propeller" evidence="8">
    <location>
        <begin position="626"/>
        <end position="970"/>
    </location>
</feature>
<evidence type="ECO:0000256" key="6">
    <source>
        <dbReference type="ARBA" id="ARBA00023263"/>
    </source>
</evidence>
<dbReference type="Proteomes" id="UP000502041">
    <property type="component" value="Chromosome"/>
</dbReference>
<keyword evidence="3" id="KW-1029">Fimbrium biogenesis</keyword>
<gene>
    <name evidence="9" type="primary">pilY1_3</name>
    <name evidence="9" type="ORF">HC248_01747</name>
</gene>
<evidence type="ECO:0000256" key="2">
    <source>
        <dbReference type="ARBA" id="ARBA00008387"/>
    </source>
</evidence>
<evidence type="ECO:0000256" key="5">
    <source>
        <dbReference type="ARBA" id="ARBA00022837"/>
    </source>
</evidence>
<proteinExistence type="inferred from homology"/>
<feature type="chain" id="PRO_5026275747" evidence="7">
    <location>
        <begin position="31"/>
        <end position="1127"/>
    </location>
</feature>
<keyword evidence="4" id="KW-0479">Metal-binding</keyword>
<evidence type="ECO:0000256" key="3">
    <source>
        <dbReference type="ARBA" id="ARBA00022558"/>
    </source>
</evidence>
<sequence length="1127" mass="118199">MNKNLFKPHPFNLVLCLFLICAGDVKLALAATTDIANTPMATTTMVTPNVLVIYDNSQSMDAFMNGVMVSGNNPNTRGNIGRAVMRNAFLTYRNAFNWGLMTYAVTSNNGPYSTYAYYLGSTLGMVFTSNCTGYSAGVFNGVPAQAGTSTSGGGKCIANPQPSTGREFVTFNLSSDDSNIVDVLYYGSYSGLPTYAQLWAPAINSSNPTTYSWYENHTSNVSTWNVPADFNNPIFSSTLTPTDAGFVPSNSGASSPNNISRSLYLPRGWGYLANVSGGGTLNEAVMTDSTTHFNKLQSLLGNETSSATGEIKNSAIFTTLKGTLNSAKTYFSSGLGSPNFSPITQSCQQNFVMLVTDGLPTGNASGALYSESDRTNTCLWSKVTNSCTGGVLGVAANDAIQSVQDLRTLIAGSLSSTRKDGTGLVTGKFDVQTYVVALGDTLANPNALSVMDAMAYGGGTDASIAASDSATFQAAITSVTEDIIAKVGAASAVAVANAHVTSTDNASYASSYNSGTWSGDVNAYSIDLTTGLPSTVSLWSAGSAATQLDLRQASSRYIVSSPDAAGAIGGIQFQPSNALSTTKLSASQQTLLNTTASIDGAAVLAYLRGDRSGETALTYRARAHLLGDIINAEPLLVREPSASYSDTGYTSFKQTNSARSRVLYQAANDGMLHAFAAASGAELWAFVPNLVLSSLNNLSRSSGFSHQYTVDGTPVSGDVDFNNVGGNNNTVDWRTILVGGLAKGGRGYYALDVTNANAASEAAVSGKVLWEFPNSVSNAGIRSTAKLNMGYSFGRPVIVKTLAKGWVVLVSSGYNNGTNSGESGGDGLGHLYVLNPKTGDLIADIPTTGCTTSPNINPCGLSELSAYVSNGDIDNTTDYVYGGDLKGNLWRFDLSGNTVNQWQVAKFATLKDGNAVAQPITTAPELTLTSDGRMVYVGTGQYLGSTDIAGSIGANSNASQTQTIYGLKDSFVALTDPVRSVLQQQTFTTSGNNRVSSNNSVDYAVKKGWFIDLPSSGERINTNPALAGKTLVFSSNIPNLTVCQPGGSSWAYFLNIRTGGLVENSTLSWSGVFLGNALASRPVLIQLPSGKIVSLVRTSDAQTIKQDVPVSSIAFIPKRTSWRELFN</sequence>
<comment type="similarity">
    <text evidence="2">Belongs to the PilY1 family.</text>
</comment>
<feature type="signal peptide" evidence="7">
    <location>
        <begin position="1"/>
        <end position="30"/>
    </location>
</feature>
<reference evidence="9 10" key="1">
    <citation type="submission" date="2020-04" db="EMBL/GenBank/DDBJ databases">
        <title>Complete genome of a Psychrophilic, Marine, Gas Vacuolate Bacterium Polaromonas vacuolata KCTC 22033T.</title>
        <authorList>
            <person name="Hwang K."/>
            <person name="Kim K.M."/>
        </authorList>
    </citation>
    <scope>NUCLEOTIDE SEQUENCE [LARGE SCALE GENOMIC DNA]</scope>
    <source>
        <strain evidence="9 10">KCTC 22033</strain>
    </source>
</reference>
<keyword evidence="6" id="KW-0281">Fimbrium</keyword>
<keyword evidence="5" id="KW-0106">Calcium</keyword>
<accession>A0A6H2H985</accession>
<dbReference type="InterPro" id="IPR008707">
    <property type="entry name" value="B-propeller_PilY1"/>
</dbReference>
<dbReference type="AlphaFoldDB" id="A0A6H2H985"/>
<dbReference type="Pfam" id="PF05567">
    <property type="entry name" value="T4P_PilY1"/>
    <property type="match status" value="1"/>
</dbReference>
<keyword evidence="7" id="KW-0732">Signal</keyword>
<evidence type="ECO:0000256" key="4">
    <source>
        <dbReference type="ARBA" id="ARBA00022723"/>
    </source>
</evidence>
<dbReference type="KEGG" id="pvac:HC248_01747"/>